<comment type="caution">
    <text evidence="1">The sequence shown here is derived from an EMBL/GenBank/DDBJ whole genome shotgun (WGS) entry which is preliminary data.</text>
</comment>
<protein>
    <submittedName>
        <fullName evidence="1">Uncharacterized protein</fullName>
    </submittedName>
</protein>
<reference evidence="1" key="1">
    <citation type="submission" date="2020-11" db="EMBL/GenBank/DDBJ databases">
        <authorList>
            <consortium name="DOE Joint Genome Institute"/>
            <person name="Ahrendt S."/>
            <person name="Riley R."/>
            <person name="Andreopoulos W."/>
            <person name="Labutti K."/>
            <person name="Pangilinan J."/>
            <person name="Ruiz-Duenas F.J."/>
            <person name="Barrasa J.M."/>
            <person name="Sanchez-Garcia M."/>
            <person name="Camarero S."/>
            <person name="Miyauchi S."/>
            <person name="Serrano A."/>
            <person name="Linde D."/>
            <person name="Babiker R."/>
            <person name="Drula E."/>
            <person name="Ayuso-Fernandez I."/>
            <person name="Pacheco R."/>
            <person name="Padilla G."/>
            <person name="Ferreira P."/>
            <person name="Barriuso J."/>
            <person name="Kellner H."/>
            <person name="Castanera R."/>
            <person name="Alfaro M."/>
            <person name="Ramirez L."/>
            <person name="Pisabarro A.G."/>
            <person name="Kuo A."/>
            <person name="Tritt A."/>
            <person name="Lipzen A."/>
            <person name="He G."/>
            <person name="Yan M."/>
            <person name="Ng V."/>
            <person name="Cullen D."/>
            <person name="Martin F."/>
            <person name="Rosso M.-N."/>
            <person name="Henrissat B."/>
            <person name="Hibbett D."/>
            <person name="Martinez A.T."/>
            <person name="Grigoriev I.V."/>
        </authorList>
    </citation>
    <scope>NUCLEOTIDE SEQUENCE</scope>
    <source>
        <strain evidence="1">AH 40177</strain>
    </source>
</reference>
<dbReference type="EMBL" id="JADNRY010000072">
    <property type="protein sequence ID" value="KAF9067525.1"/>
    <property type="molecule type" value="Genomic_DNA"/>
</dbReference>
<keyword evidence="2" id="KW-1185">Reference proteome</keyword>
<dbReference type="AlphaFoldDB" id="A0A9P5PSZ0"/>
<organism evidence="1 2">
    <name type="scientific">Rhodocollybia butyracea</name>
    <dbReference type="NCBI Taxonomy" id="206335"/>
    <lineage>
        <taxon>Eukaryota</taxon>
        <taxon>Fungi</taxon>
        <taxon>Dikarya</taxon>
        <taxon>Basidiomycota</taxon>
        <taxon>Agaricomycotina</taxon>
        <taxon>Agaricomycetes</taxon>
        <taxon>Agaricomycetidae</taxon>
        <taxon>Agaricales</taxon>
        <taxon>Marasmiineae</taxon>
        <taxon>Omphalotaceae</taxon>
        <taxon>Rhodocollybia</taxon>
    </lineage>
</organism>
<dbReference type="Proteomes" id="UP000772434">
    <property type="component" value="Unassembled WGS sequence"/>
</dbReference>
<proteinExistence type="predicted"/>
<gene>
    <name evidence="1" type="ORF">BDP27DRAFT_1328754</name>
</gene>
<accession>A0A9P5PSZ0</accession>
<sequence length="55" mass="6502">MKAAILLRKTASIPYFNALFRVTVDLQNNQEDWFTRKDLQVKTRRDGGEQSLDFR</sequence>
<evidence type="ECO:0000313" key="1">
    <source>
        <dbReference type="EMBL" id="KAF9067525.1"/>
    </source>
</evidence>
<name>A0A9P5PSZ0_9AGAR</name>
<evidence type="ECO:0000313" key="2">
    <source>
        <dbReference type="Proteomes" id="UP000772434"/>
    </source>
</evidence>